<evidence type="ECO:0000313" key="9">
    <source>
        <dbReference type="Proteomes" id="UP000199516"/>
    </source>
</evidence>
<evidence type="ECO:0000256" key="3">
    <source>
        <dbReference type="ARBA" id="ARBA00022448"/>
    </source>
</evidence>
<feature type="transmembrane region" description="Helical" evidence="7">
    <location>
        <begin position="161"/>
        <end position="180"/>
    </location>
</feature>
<dbReference type="PANTHER" id="PTHR42810:SF1">
    <property type="entry name" value="PURINE PERMEASE YWDJ-RELATED"/>
    <property type="match status" value="1"/>
</dbReference>
<dbReference type="GO" id="GO:0042907">
    <property type="term" value="F:xanthine transmembrane transporter activity"/>
    <property type="evidence" value="ECO:0007669"/>
    <property type="project" value="TreeGrafter"/>
</dbReference>
<evidence type="ECO:0000256" key="6">
    <source>
        <dbReference type="ARBA" id="ARBA00023136"/>
    </source>
</evidence>
<keyword evidence="4 7" id="KW-0812">Transmembrane</keyword>
<feature type="transmembrane region" description="Helical" evidence="7">
    <location>
        <begin position="225"/>
        <end position="249"/>
    </location>
</feature>
<dbReference type="GO" id="GO:0005886">
    <property type="term" value="C:plasma membrane"/>
    <property type="evidence" value="ECO:0007669"/>
    <property type="project" value="TreeGrafter"/>
</dbReference>
<reference evidence="8 9" key="1">
    <citation type="submission" date="2016-10" db="EMBL/GenBank/DDBJ databases">
        <authorList>
            <person name="de Groot N.N."/>
        </authorList>
    </citation>
    <scope>NUCLEOTIDE SEQUENCE [LARGE SCALE GENOMIC DNA]</scope>
    <source>
        <strain evidence="8 9">DSM 23995</strain>
    </source>
</reference>
<dbReference type="PANTHER" id="PTHR42810">
    <property type="entry name" value="PURINE PERMEASE C1399.01C-RELATED"/>
    <property type="match status" value="1"/>
</dbReference>
<evidence type="ECO:0000313" key="8">
    <source>
        <dbReference type="EMBL" id="SFE73287.1"/>
    </source>
</evidence>
<dbReference type="InterPro" id="IPR006043">
    <property type="entry name" value="NCS2"/>
</dbReference>
<protein>
    <submittedName>
        <fullName evidence="8">Xanthine/uracil permease</fullName>
    </submittedName>
</protein>
<comment type="subcellular location">
    <subcellularLocation>
        <location evidence="1">Membrane</location>
        <topology evidence="1">Multi-pass membrane protein</topology>
    </subcellularLocation>
</comment>
<feature type="transmembrane region" description="Helical" evidence="7">
    <location>
        <begin position="340"/>
        <end position="357"/>
    </location>
</feature>
<evidence type="ECO:0000256" key="2">
    <source>
        <dbReference type="ARBA" id="ARBA00008821"/>
    </source>
</evidence>
<dbReference type="OrthoDB" id="5597247at2"/>
<feature type="transmembrane region" description="Helical" evidence="7">
    <location>
        <begin position="128"/>
        <end position="149"/>
    </location>
</feature>
<feature type="transmembrane region" description="Helical" evidence="7">
    <location>
        <begin position="12"/>
        <end position="32"/>
    </location>
</feature>
<evidence type="ECO:0000256" key="7">
    <source>
        <dbReference type="SAM" id="Phobius"/>
    </source>
</evidence>
<feature type="transmembrane region" description="Helical" evidence="7">
    <location>
        <begin position="282"/>
        <end position="304"/>
    </location>
</feature>
<feature type="transmembrane region" description="Helical" evidence="7">
    <location>
        <begin position="69"/>
        <end position="87"/>
    </location>
</feature>
<evidence type="ECO:0000256" key="5">
    <source>
        <dbReference type="ARBA" id="ARBA00022989"/>
    </source>
</evidence>
<feature type="transmembrane region" description="Helical" evidence="7">
    <location>
        <begin position="369"/>
        <end position="388"/>
    </location>
</feature>
<keyword evidence="3" id="KW-0813">Transport</keyword>
<gene>
    <name evidence="8" type="ORF">SAMN05192532_103283</name>
</gene>
<dbReference type="Pfam" id="PF00860">
    <property type="entry name" value="Xan_ur_permease"/>
    <property type="match status" value="1"/>
</dbReference>
<accession>A0A1I2CY95</accession>
<keyword evidence="5 7" id="KW-1133">Transmembrane helix</keyword>
<name>A0A1I2CY95_9BACI</name>
<feature type="transmembrane region" description="Helical" evidence="7">
    <location>
        <begin position="99"/>
        <end position="116"/>
    </location>
</feature>
<organism evidence="8 9">
    <name type="scientific">Alteribacillus iranensis</name>
    <dbReference type="NCBI Taxonomy" id="930128"/>
    <lineage>
        <taxon>Bacteria</taxon>
        <taxon>Bacillati</taxon>
        <taxon>Bacillota</taxon>
        <taxon>Bacilli</taxon>
        <taxon>Bacillales</taxon>
        <taxon>Bacillaceae</taxon>
        <taxon>Alteribacillus</taxon>
    </lineage>
</organism>
<dbReference type="RefSeq" id="WP_091660990.1">
    <property type="nucleotide sequence ID" value="NZ_FONT01000003.1"/>
</dbReference>
<proteinExistence type="inferred from homology"/>
<keyword evidence="9" id="KW-1185">Reference proteome</keyword>
<dbReference type="NCBIfam" id="NF037981">
    <property type="entry name" value="NCS2_1"/>
    <property type="match status" value="1"/>
</dbReference>
<dbReference type="EMBL" id="FONT01000003">
    <property type="protein sequence ID" value="SFE73287.1"/>
    <property type="molecule type" value="Genomic_DNA"/>
</dbReference>
<comment type="similarity">
    <text evidence="2">Belongs to the nucleobase:cation symporter-2 (NCS2) (TC 2.A.40) family.</text>
</comment>
<evidence type="ECO:0000256" key="1">
    <source>
        <dbReference type="ARBA" id="ARBA00004141"/>
    </source>
</evidence>
<dbReference type="AlphaFoldDB" id="A0A1I2CY95"/>
<keyword evidence="6 7" id="KW-0472">Membrane</keyword>
<feature type="transmembrane region" description="Helical" evidence="7">
    <location>
        <begin position="186"/>
        <end position="204"/>
    </location>
</feature>
<dbReference type="Proteomes" id="UP000199516">
    <property type="component" value="Unassembled WGS sequence"/>
</dbReference>
<evidence type="ECO:0000256" key="4">
    <source>
        <dbReference type="ARBA" id="ARBA00022692"/>
    </source>
</evidence>
<feature type="transmembrane region" description="Helical" evidence="7">
    <location>
        <begin position="311"/>
        <end position="334"/>
    </location>
</feature>
<feature type="transmembrane region" description="Helical" evidence="7">
    <location>
        <begin position="394"/>
        <end position="416"/>
    </location>
</feature>
<feature type="transmembrane region" description="Helical" evidence="7">
    <location>
        <begin position="39"/>
        <end position="57"/>
    </location>
</feature>
<sequence>MRLVLSSLQWVAFILASTIVVPIVIGEAFGMTSLEISEFLQRTLFVLGIAGLLQVLFGHRLPLMEGPAGLWWGVFIVYAGLVSSGGLTGESALRQLEAGMLISGTLFLIASLFRWIDTIKQLFTPLVTGTYLILLVSQLSGSFIQGILGIDYFTDQVDAKVAVPAIGILIVTILLSKTSIPFIRSYSILISLVAGWLLFYLLGLTKETTKRTDMFSFPEPLAFGIPELSSGMVINAIMTAMLLLTNMIASMKVVEKVISSHSPQSRELDYNRAGVITGINQWLSGLFAAVGNVPLSSTAGFLLTTKTIERLPFIIGNVLVILISFFPVFTSFAANIPTPVGYAVIFITIASLASLGVREYHSLQLTERNLFIISISLMIGIGSLFVPGETLTHLPGVIMALTNNGLILGTLVCILLEQGYRVIDHHKHKK</sequence>
<dbReference type="STRING" id="930128.SAMN05192532_103283"/>